<evidence type="ECO:0000256" key="1">
    <source>
        <dbReference type="SAM" id="Phobius"/>
    </source>
</evidence>
<dbReference type="Gene3D" id="3.40.720.10">
    <property type="entry name" value="Alkaline Phosphatase, subunit A"/>
    <property type="match status" value="1"/>
</dbReference>
<feature type="transmembrane region" description="Helical" evidence="1">
    <location>
        <begin position="25"/>
        <end position="45"/>
    </location>
</feature>
<name>A0A0R3XCZ8_HYDTA</name>
<keyword evidence="3" id="KW-1185">Reference proteome</keyword>
<organism evidence="4">
    <name type="scientific">Hydatigena taeniaeformis</name>
    <name type="common">Feline tapeworm</name>
    <name type="synonym">Taenia taeniaeformis</name>
    <dbReference type="NCBI Taxonomy" id="6205"/>
    <lineage>
        <taxon>Eukaryota</taxon>
        <taxon>Metazoa</taxon>
        <taxon>Spiralia</taxon>
        <taxon>Lophotrochozoa</taxon>
        <taxon>Platyhelminthes</taxon>
        <taxon>Cestoda</taxon>
        <taxon>Eucestoda</taxon>
        <taxon>Cyclophyllidea</taxon>
        <taxon>Taeniidae</taxon>
        <taxon>Hydatigera</taxon>
    </lineage>
</organism>
<dbReference type="OrthoDB" id="6258660at2759"/>
<gene>
    <name evidence="2" type="ORF">TTAC_LOCUS11408</name>
</gene>
<proteinExistence type="predicted"/>
<dbReference type="EMBL" id="UYWX01024041">
    <property type="protein sequence ID" value="VDM36405.1"/>
    <property type="molecule type" value="Genomic_DNA"/>
</dbReference>
<evidence type="ECO:0000313" key="4">
    <source>
        <dbReference type="WBParaSite" id="TTAC_0001142501-mRNA-1"/>
    </source>
</evidence>
<evidence type="ECO:0000313" key="2">
    <source>
        <dbReference type="EMBL" id="VDM36405.1"/>
    </source>
</evidence>
<dbReference type="InterPro" id="IPR017850">
    <property type="entry name" value="Alkaline_phosphatase_core_sf"/>
</dbReference>
<dbReference type="GO" id="GO:0016787">
    <property type="term" value="F:hydrolase activity"/>
    <property type="evidence" value="ECO:0007669"/>
    <property type="project" value="UniProtKB-ARBA"/>
</dbReference>
<dbReference type="Proteomes" id="UP000274429">
    <property type="component" value="Unassembled WGS sequence"/>
</dbReference>
<dbReference type="PANTHER" id="PTHR10151:SF120">
    <property type="entry name" value="BIS(5'-ADENOSYL)-TRIPHOSPHATASE"/>
    <property type="match status" value="1"/>
</dbReference>
<keyword evidence="1" id="KW-0812">Transmembrane</keyword>
<accession>A0A0R3XCZ8</accession>
<dbReference type="AlphaFoldDB" id="A0A0R3XCZ8"/>
<reference evidence="2 3" key="2">
    <citation type="submission" date="2018-11" db="EMBL/GenBank/DDBJ databases">
        <authorList>
            <consortium name="Pathogen Informatics"/>
        </authorList>
    </citation>
    <scope>NUCLEOTIDE SEQUENCE [LARGE SCALE GENOMIC DNA]</scope>
</reference>
<dbReference type="STRING" id="6205.A0A0R3XCZ8"/>
<keyword evidence="1" id="KW-1133">Transmembrane helix</keyword>
<evidence type="ECO:0000313" key="3">
    <source>
        <dbReference type="Proteomes" id="UP000274429"/>
    </source>
</evidence>
<dbReference type="SUPFAM" id="SSF53649">
    <property type="entry name" value="Alkaline phosphatase-like"/>
    <property type="match status" value="1"/>
</dbReference>
<protein>
    <submittedName>
        <fullName evidence="4">Exostosin domain-containing protein</fullName>
    </submittedName>
</protein>
<reference evidence="4" key="1">
    <citation type="submission" date="2017-02" db="UniProtKB">
        <authorList>
            <consortium name="WormBaseParasite"/>
        </authorList>
    </citation>
    <scope>IDENTIFICATION</scope>
</reference>
<keyword evidence="1" id="KW-0472">Membrane</keyword>
<sequence length="141" mass="16356">MIKAQEAPLKARCMFTSLIPCDSHFLLSSTFVFLLLLLLLLFHALQPFTKDGAHGYDNMESDMHPFMLAMGPDIPHFTDRKHFYQVDLYPYICAMLGLDKPNRIDGQIDRVLPYLKNKPSREYVDQFRLYASGTLPHQDLY</sequence>
<dbReference type="PANTHER" id="PTHR10151">
    <property type="entry name" value="ECTONUCLEOTIDE PYROPHOSPHATASE/PHOSPHODIESTERASE"/>
    <property type="match status" value="1"/>
</dbReference>
<dbReference type="WBParaSite" id="TTAC_0001142501-mRNA-1">
    <property type="protein sequence ID" value="TTAC_0001142501-mRNA-1"/>
    <property type="gene ID" value="TTAC_0001142501"/>
</dbReference>